<sequence>PGHGLFLRVLASKEASQDTDSLLLRFTILLHWIQLPSTANFTCQQHTFSPAFLPLTTYTSNSSSCSLLISSYKKKKRKKKIEKNK</sequence>
<dbReference type="EMBL" id="ACYE01000328">
    <property type="protein sequence ID" value="EFE39539.1"/>
    <property type="molecule type" value="Genomic_DNA"/>
</dbReference>
<feature type="non-terminal residue" evidence="1">
    <location>
        <position position="1"/>
    </location>
</feature>
<evidence type="ECO:0000313" key="1">
    <source>
        <dbReference type="EMBL" id="EFE39539.1"/>
    </source>
</evidence>
<gene>
    <name evidence="1" type="ORF">TRV_05775</name>
</gene>
<dbReference type="RefSeq" id="XP_003020157.1">
    <property type="nucleotide sequence ID" value="XM_003020111.1"/>
</dbReference>
<protein>
    <submittedName>
        <fullName evidence="1">Uncharacterized protein</fullName>
    </submittedName>
</protein>
<reference evidence="2" key="1">
    <citation type="journal article" date="2011" name="Genome Biol.">
        <title>Comparative and functional genomics provide insights into the pathogenicity of dermatophytic fungi.</title>
        <authorList>
            <person name="Burmester A."/>
            <person name="Shelest E."/>
            <person name="Gloeckner G."/>
            <person name="Heddergott C."/>
            <person name="Schindler S."/>
            <person name="Staib P."/>
            <person name="Heidel A."/>
            <person name="Felder M."/>
            <person name="Petzold A."/>
            <person name="Szafranski K."/>
            <person name="Feuermann M."/>
            <person name="Pedruzzi I."/>
            <person name="Priebe S."/>
            <person name="Groth M."/>
            <person name="Winkler R."/>
            <person name="Li W."/>
            <person name="Kniemeyer O."/>
            <person name="Schroeckh V."/>
            <person name="Hertweck C."/>
            <person name="Hube B."/>
            <person name="White T.C."/>
            <person name="Platzer M."/>
            <person name="Guthke R."/>
            <person name="Heitman J."/>
            <person name="Woestemeyer J."/>
            <person name="Zipfel P.F."/>
            <person name="Monod M."/>
            <person name="Brakhage A.A."/>
        </authorList>
    </citation>
    <scope>NUCLEOTIDE SEQUENCE [LARGE SCALE GENOMIC DNA]</scope>
    <source>
        <strain evidence="2">HKI 0517</strain>
    </source>
</reference>
<proteinExistence type="predicted"/>
<dbReference type="AlphaFoldDB" id="D4DF30"/>
<keyword evidence="2" id="KW-1185">Reference proteome</keyword>
<accession>D4DF30</accession>
<dbReference type="HOGENOM" id="CLU_2518852_0_0_1"/>
<evidence type="ECO:0000313" key="2">
    <source>
        <dbReference type="Proteomes" id="UP000008383"/>
    </source>
</evidence>
<dbReference type="Proteomes" id="UP000008383">
    <property type="component" value="Unassembled WGS sequence"/>
</dbReference>
<dbReference type="GeneID" id="9583931"/>
<dbReference type="KEGG" id="tve:TRV_05775"/>
<name>D4DF30_TRIVH</name>
<comment type="caution">
    <text evidence="1">The sequence shown here is derived from an EMBL/GenBank/DDBJ whole genome shotgun (WGS) entry which is preliminary data.</text>
</comment>
<organism evidence="1 2">
    <name type="scientific">Trichophyton verrucosum (strain HKI 0517)</name>
    <dbReference type="NCBI Taxonomy" id="663202"/>
    <lineage>
        <taxon>Eukaryota</taxon>
        <taxon>Fungi</taxon>
        <taxon>Dikarya</taxon>
        <taxon>Ascomycota</taxon>
        <taxon>Pezizomycotina</taxon>
        <taxon>Eurotiomycetes</taxon>
        <taxon>Eurotiomycetidae</taxon>
        <taxon>Onygenales</taxon>
        <taxon>Arthrodermataceae</taxon>
        <taxon>Trichophyton</taxon>
    </lineage>
</organism>